<proteinExistence type="predicted"/>
<dbReference type="AlphaFoldDB" id="A0ABD2ILB7"/>
<keyword evidence="2" id="KW-1185">Reference proteome</keyword>
<name>A0ABD2ILB7_9BILA</name>
<evidence type="ECO:0000313" key="2">
    <source>
        <dbReference type="Proteomes" id="UP001620626"/>
    </source>
</evidence>
<accession>A0ABD2ILB7</accession>
<comment type="caution">
    <text evidence="1">The sequence shown here is derived from an EMBL/GenBank/DDBJ whole genome shotgun (WGS) entry which is preliminary data.</text>
</comment>
<sequence length="368" mass="42150">MSDRRKEAEEKMEKAIFISGDGWLAVFDLLPPSQLGLGIAFVSHRFDAMVDEHFKTRKWALKFLRIRRKIGENDTNEMEIANYNGKPMPIPNIQLPRKVIDFKCIKITFIDRNVIAFLHRFRPLFASTQIYLSIYLKSDRILELLRNILPMIGKNIYGMELMTEPFQRLRQIVPSLFFTECPSLRFVFPTFDDLFAEFPADDSAVASRGQALAKWLFTPHPDDVPKVFKCAVDQFVEGRNVPLSIEGSNLPLKIAAFKTAFANASAPANFIVVLCCIRSTFANSVVPFEQTNELTREQLALKRTKFRECFLLVRSPIARDANKWAKWEKEAIDWQIIDQWNKIDIEIDADGIGDGLLDATPGPSDQQK</sequence>
<protein>
    <recommendedName>
        <fullName evidence="3">F-box domain-containing protein</fullName>
    </recommendedName>
</protein>
<organism evidence="1 2">
    <name type="scientific">Heterodera trifolii</name>
    <dbReference type="NCBI Taxonomy" id="157864"/>
    <lineage>
        <taxon>Eukaryota</taxon>
        <taxon>Metazoa</taxon>
        <taxon>Ecdysozoa</taxon>
        <taxon>Nematoda</taxon>
        <taxon>Chromadorea</taxon>
        <taxon>Rhabditida</taxon>
        <taxon>Tylenchina</taxon>
        <taxon>Tylenchomorpha</taxon>
        <taxon>Tylenchoidea</taxon>
        <taxon>Heteroderidae</taxon>
        <taxon>Heteroderinae</taxon>
        <taxon>Heterodera</taxon>
    </lineage>
</organism>
<gene>
    <name evidence="1" type="ORF">niasHT_035837</name>
</gene>
<reference evidence="1 2" key="1">
    <citation type="submission" date="2024-10" db="EMBL/GenBank/DDBJ databases">
        <authorList>
            <person name="Kim D."/>
        </authorList>
    </citation>
    <scope>NUCLEOTIDE SEQUENCE [LARGE SCALE GENOMIC DNA]</scope>
    <source>
        <strain evidence="1">BH-2024</strain>
    </source>
</reference>
<evidence type="ECO:0000313" key="1">
    <source>
        <dbReference type="EMBL" id="KAL3077003.1"/>
    </source>
</evidence>
<dbReference type="EMBL" id="JBICBT010001235">
    <property type="protein sequence ID" value="KAL3077003.1"/>
    <property type="molecule type" value="Genomic_DNA"/>
</dbReference>
<evidence type="ECO:0008006" key="3">
    <source>
        <dbReference type="Google" id="ProtNLM"/>
    </source>
</evidence>
<dbReference type="Proteomes" id="UP001620626">
    <property type="component" value="Unassembled WGS sequence"/>
</dbReference>